<name>S3C1H3_9BURK</name>
<keyword evidence="2" id="KW-0238">DNA-binding</keyword>
<dbReference type="Pfam" id="PF12852">
    <property type="entry name" value="Cupin_6"/>
    <property type="match status" value="1"/>
</dbReference>
<protein>
    <recommendedName>
        <fullName evidence="4">HTH araC/xylS-type domain-containing protein</fullName>
    </recommendedName>
</protein>
<dbReference type="PATRIC" id="fig|1203554.3.peg.910"/>
<dbReference type="PANTHER" id="PTHR46796">
    <property type="entry name" value="HTH-TYPE TRANSCRIPTIONAL ACTIVATOR RHAS-RELATED"/>
    <property type="match status" value="1"/>
</dbReference>
<evidence type="ECO:0000256" key="3">
    <source>
        <dbReference type="ARBA" id="ARBA00023163"/>
    </source>
</evidence>
<dbReference type="eggNOG" id="COG2207">
    <property type="taxonomic scope" value="Bacteria"/>
</dbReference>
<dbReference type="EMBL" id="ATCF01000012">
    <property type="protein sequence ID" value="EPE00163.1"/>
    <property type="molecule type" value="Genomic_DNA"/>
</dbReference>
<sequence length="368" mass="40243">MDALSQILAALSVKSYTATGVRGGGFSIAYPAYPGMKLLVPRTGKMFFLKNENPTPDFTENDSEHGTVGSSALSEAKSTFNWIELLPGSLLLMVEPTGFIFTDDPKLEPHPSAQTPYELRGGLADYGIKPGYEENILLAGKMTLDPTAAAQLRAALPPLLILKPNDNEADRLGWMMKMLHEEVESSEPGSSLVTTHLMQLVLIEVIRCWIHSPEAKNHPGIFLALRQPTLFRALSAIHNAPEKPWTVETLARAAGMSRSGFAKLFRESVGETPLAYLTQWRITAACQLLRDTNLSIKEAASRLGFSSPALFTAVFQRIMGMTPTQCREQQMRELTASLAAYAAYEAYEASGNIGQEAQVPTIGTNRKI</sequence>
<feature type="domain" description="HTH araC/xylS-type" evidence="4">
    <location>
        <begin position="231"/>
        <end position="329"/>
    </location>
</feature>
<accession>S3C1H3</accession>
<dbReference type="GO" id="GO:0003700">
    <property type="term" value="F:DNA-binding transcription factor activity"/>
    <property type="evidence" value="ECO:0007669"/>
    <property type="project" value="InterPro"/>
</dbReference>
<dbReference type="InterPro" id="IPR050204">
    <property type="entry name" value="AraC_XylS_family_regulators"/>
</dbReference>
<dbReference type="PROSITE" id="PS00041">
    <property type="entry name" value="HTH_ARAC_FAMILY_1"/>
    <property type="match status" value="2"/>
</dbReference>
<dbReference type="HOGENOM" id="CLU_000445_81_0_4"/>
<evidence type="ECO:0000313" key="6">
    <source>
        <dbReference type="Proteomes" id="UP000014400"/>
    </source>
</evidence>
<evidence type="ECO:0000313" key="5">
    <source>
        <dbReference type="EMBL" id="EPE00163.1"/>
    </source>
</evidence>
<dbReference type="SMART" id="SM00342">
    <property type="entry name" value="HTH_ARAC"/>
    <property type="match status" value="1"/>
</dbReference>
<dbReference type="PANTHER" id="PTHR46796:SF7">
    <property type="entry name" value="ARAC FAMILY TRANSCRIPTIONAL REGULATOR"/>
    <property type="match status" value="1"/>
</dbReference>
<evidence type="ECO:0000256" key="2">
    <source>
        <dbReference type="ARBA" id="ARBA00023125"/>
    </source>
</evidence>
<dbReference type="Proteomes" id="UP000014400">
    <property type="component" value="Unassembled WGS sequence"/>
</dbReference>
<keyword evidence="3" id="KW-0804">Transcription</keyword>
<reference evidence="5 6" key="1">
    <citation type="submission" date="2013-04" db="EMBL/GenBank/DDBJ databases">
        <title>The Genome Sequence of Sutterella wadsworthensis HGA0223.</title>
        <authorList>
            <consortium name="The Broad Institute Genomics Platform"/>
            <person name="Earl A."/>
            <person name="Ward D."/>
            <person name="Feldgarden M."/>
            <person name="Gevers D."/>
            <person name="Schmidt T.M."/>
            <person name="Dover J."/>
            <person name="Dai D."/>
            <person name="Walker B."/>
            <person name="Young S."/>
            <person name="Zeng Q."/>
            <person name="Gargeya S."/>
            <person name="Fitzgerald M."/>
            <person name="Haas B."/>
            <person name="Abouelleil A."/>
            <person name="Allen A.W."/>
            <person name="Alvarado L."/>
            <person name="Arachchi H.M."/>
            <person name="Berlin A.M."/>
            <person name="Chapman S.B."/>
            <person name="Gainer-Dewar J."/>
            <person name="Goldberg J."/>
            <person name="Griggs A."/>
            <person name="Gujja S."/>
            <person name="Hansen M."/>
            <person name="Howarth C."/>
            <person name="Imamovic A."/>
            <person name="Ireland A."/>
            <person name="Larimer J."/>
            <person name="McCowan C."/>
            <person name="Murphy C."/>
            <person name="Pearson M."/>
            <person name="Poon T.W."/>
            <person name="Priest M."/>
            <person name="Roberts A."/>
            <person name="Saif S."/>
            <person name="Shea T."/>
            <person name="Sisk P."/>
            <person name="Sykes S."/>
            <person name="Wortman J."/>
            <person name="Nusbaum C."/>
            <person name="Birren B."/>
        </authorList>
    </citation>
    <scope>NUCLEOTIDE SEQUENCE [LARGE SCALE GENOMIC DNA]</scope>
    <source>
        <strain evidence="5 6">HGA0223</strain>
    </source>
</reference>
<dbReference type="GO" id="GO:0043565">
    <property type="term" value="F:sequence-specific DNA binding"/>
    <property type="evidence" value="ECO:0007669"/>
    <property type="project" value="InterPro"/>
</dbReference>
<keyword evidence="6" id="KW-1185">Reference proteome</keyword>
<organism evidence="5 6">
    <name type="scientific">Sutterella wadsworthensis HGA0223</name>
    <dbReference type="NCBI Taxonomy" id="1203554"/>
    <lineage>
        <taxon>Bacteria</taxon>
        <taxon>Pseudomonadati</taxon>
        <taxon>Pseudomonadota</taxon>
        <taxon>Betaproteobacteria</taxon>
        <taxon>Burkholderiales</taxon>
        <taxon>Sutterellaceae</taxon>
        <taxon>Sutterella</taxon>
    </lineage>
</organism>
<dbReference type="Gene3D" id="1.10.10.60">
    <property type="entry name" value="Homeodomain-like"/>
    <property type="match status" value="2"/>
</dbReference>
<dbReference type="InterPro" id="IPR032783">
    <property type="entry name" value="AraC_lig"/>
</dbReference>
<dbReference type="SUPFAM" id="SSF46689">
    <property type="entry name" value="Homeodomain-like"/>
    <property type="match status" value="2"/>
</dbReference>
<dbReference type="RefSeq" id="WP_016474215.1">
    <property type="nucleotide sequence ID" value="NZ_KE150480.1"/>
</dbReference>
<dbReference type="PROSITE" id="PS01124">
    <property type="entry name" value="HTH_ARAC_FAMILY_2"/>
    <property type="match status" value="1"/>
</dbReference>
<dbReference type="Pfam" id="PF12833">
    <property type="entry name" value="HTH_18"/>
    <property type="match status" value="1"/>
</dbReference>
<comment type="caution">
    <text evidence="5">The sequence shown here is derived from an EMBL/GenBank/DDBJ whole genome shotgun (WGS) entry which is preliminary data.</text>
</comment>
<evidence type="ECO:0000259" key="4">
    <source>
        <dbReference type="PROSITE" id="PS01124"/>
    </source>
</evidence>
<dbReference type="STRING" id="1203554.HMPREF1476_00892"/>
<dbReference type="InterPro" id="IPR009057">
    <property type="entry name" value="Homeodomain-like_sf"/>
</dbReference>
<dbReference type="InterPro" id="IPR018062">
    <property type="entry name" value="HTH_AraC-typ_CS"/>
</dbReference>
<keyword evidence="1" id="KW-0805">Transcription regulation</keyword>
<gene>
    <name evidence="5" type="ORF">HMPREF1476_00892</name>
</gene>
<evidence type="ECO:0000256" key="1">
    <source>
        <dbReference type="ARBA" id="ARBA00023015"/>
    </source>
</evidence>
<dbReference type="InterPro" id="IPR018060">
    <property type="entry name" value="HTH_AraC"/>
</dbReference>
<proteinExistence type="predicted"/>
<dbReference type="AlphaFoldDB" id="S3C1H3"/>